<proteinExistence type="predicted"/>
<sequence>MGRRRRGQKLKTFRQKYGKVEKSPGLKAARRGRASLGFTRGRQDWASEQHDDEVMGDLLPSRKTMVASERRLFPLFYSAYFSPVVCSDPEIPLAQFSPTRKAKVGGRLGLGDGVVGYE</sequence>
<reference evidence="1" key="1">
    <citation type="submission" date="2023-07" db="EMBL/GenBank/DDBJ databases">
        <title>draft genome sequence of fig (Ficus carica).</title>
        <authorList>
            <person name="Takahashi T."/>
            <person name="Nishimura K."/>
        </authorList>
    </citation>
    <scope>NUCLEOTIDE SEQUENCE</scope>
</reference>
<organism evidence="1 2">
    <name type="scientific">Ficus carica</name>
    <name type="common">Common fig</name>
    <dbReference type="NCBI Taxonomy" id="3494"/>
    <lineage>
        <taxon>Eukaryota</taxon>
        <taxon>Viridiplantae</taxon>
        <taxon>Streptophyta</taxon>
        <taxon>Embryophyta</taxon>
        <taxon>Tracheophyta</taxon>
        <taxon>Spermatophyta</taxon>
        <taxon>Magnoliopsida</taxon>
        <taxon>eudicotyledons</taxon>
        <taxon>Gunneridae</taxon>
        <taxon>Pentapetalae</taxon>
        <taxon>rosids</taxon>
        <taxon>fabids</taxon>
        <taxon>Rosales</taxon>
        <taxon>Moraceae</taxon>
        <taxon>Ficeae</taxon>
        <taxon>Ficus</taxon>
    </lineage>
</organism>
<gene>
    <name evidence="1" type="ORF">TIFTF001_022132</name>
</gene>
<keyword evidence="2" id="KW-1185">Reference proteome</keyword>
<accession>A0AA88AI33</accession>
<evidence type="ECO:0000313" key="1">
    <source>
        <dbReference type="EMBL" id="GMN52984.1"/>
    </source>
</evidence>
<dbReference type="Gramene" id="FCD_00010636-RA">
    <property type="protein sequence ID" value="FCD_00010636-RA:cds"/>
    <property type="gene ID" value="FCD_00010636"/>
</dbReference>
<dbReference type="EMBL" id="BTGU01000044">
    <property type="protein sequence ID" value="GMN52984.1"/>
    <property type="molecule type" value="Genomic_DNA"/>
</dbReference>
<comment type="caution">
    <text evidence="1">The sequence shown here is derived from an EMBL/GenBank/DDBJ whole genome shotgun (WGS) entry which is preliminary data.</text>
</comment>
<evidence type="ECO:0000313" key="2">
    <source>
        <dbReference type="Proteomes" id="UP001187192"/>
    </source>
</evidence>
<dbReference type="Proteomes" id="UP001187192">
    <property type="component" value="Unassembled WGS sequence"/>
</dbReference>
<protein>
    <submittedName>
        <fullName evidence="1">Uncharacterized protein</fullName>
    </submittedName>
</protein>
<dbReference type="AlphaFoldDB" id="A0AA88AI33"/>
<name>A0AA88AI33_FICCA</name>